<comment type="similarity">
    <text evidence="5">Belongs to the anthrone oxygenase family.</text>
</comment>
<evidence type="ECO:0000256" key="6">
    <source>
        <dbReference type="SAM" id="Phobius"/>
    </source>
</evidence>
<evidence type="ECO:0000256" key="2">
    <source>
        <dbReference type="ARBA" id="ARBA00022692"/>
    </source>
</evidence>
<comment type="caution">
    <text evidence="7">The sequence shown here is derived from an EMBL/GenBank/DDBJ whole genome shotgun (WGS) entry which is preliminary data.</text>
</comment>
<reference evidence="7" key="1">
    <citation type="submission" date="2021-04" db="EMBL/GenBank/DDBJ databases">
        <title>Draft genome of Fusarium avenaceum strain F156N33, isolated from an atmospheric sample in Virginia.</title>
        <authorList>
            <person name="Yang S."/>
            <person name="Vinatzer B.A."/>
            <person name="Coleman J."/>
        </authorList>
    </citation>
    <scope>NUCLEOTIDE SEQUENCE</scope>
    <source>
        <strain evidence="7">F156N33</strain>
    </source>
</reference>
<evidence type="ECO:0000313" key="7">
    <source>
        <dbReference type="EMBL" id="KAG5660490.1"/>
    </source>
</evidence>
<proteinExistence type="inferred from homology"/>
<dbReference type="EMBL" id="JAGPUO010000009">
    <property type="protein sequence ID" value="KAG5660490.1"/>
    <property type="molecule type" value="Genomic_DNA"/>
</dbReference>
<keyword evidence="3 6" id="KW-1133">Transmembrane helix</keyword>
<feature type="transmembrane region" description="Helical" evidence="6">
    <location>
        <begin position="66"/>
        <end position="89"/>
    </location>
</feature>
<gene>
    <name evidence="7" type="ORF">KAF25_003096</name>
</gene>
<dbReference type="AlphaFoldDB" id="A0A9P7H7K1"/>
<feature type="transmembrane region" description="Helical" evidence="6">
    <location>
        <begin position="96"/>
        <end position="116"/>
    </location>
</feature>
<accession>A0A9P7H7K1</accession>
<dbReference type="PANTHER" id="PTHR35042">
    <property type="entry name" value="ANTHRONE OXYGENASE ENCC"/>
    <property type="match status" value="1"/>
</dbReference>
<protein>
    <recommendedName>
        <fullName evidence="9">DUF1772-domain-containing protein</fullName>
    </recommendedName>
</protein>
<dbReference type="InterPro" id="IPR013901">
    <property type="entry name" value="Anthrone_oxy"/>
</dbReference>
<keyword evidence="4 6" id="KW-0472">Membrane</keyword>
<evidence type="ECO:0008006" key="9">
    <source>
        <dbReference type="Google" id="ProtNLM"/>
    </source>
</evidence>
<evidence type="ECO:0000256" key="1">
    <source>
        <dbReference type="ARBA" id="ARBA00004141"/>
    </source>
</evidence>
<dbReference type="PANTHER" id="PTHR35042:SF1">
    <property type="entry name" value="DUF1772-DOMAIN-CONTAINING PROTEIN"/>
    <property type="match status" value="1"/>
</dbReference>
<sequence>MSKPQHILPNLMTMATDSTTRTLQVFGLTSSLLLAGVNLGSSHLTVPLLYPQPNAVSTPFFKDFYTRGALTLVPLAIFSGASSGIVAYLVPAQRTLWVVAAAATMSQLPWTGLVMMPTNNRLNDIGVSSVEQEKASQDEVVGLLKKWRWMNIVRGLLALTGGLSAVLALQNE</sequence>
<dbReference type="GO" id="GO:0016020">
    <property type="term" value="C:membrane"/>
    <property type="evidence" value="ECO:0007669"/>
    <property type="project" value="UniProtKB-SubCell"/>
</dbReference>
<name>A0A9P7H7K1_9HYPO</name>
<evidence type="ECO:0000313" key="8">
    <source>
        <dbReference type="Proteomes" id="UP000782241"/>
    </source>
</evidence>
<keyword evidence="2 6" id="KW-0812">Transmembrane</keyword>
<evidence type="ECO:0000256" key="3">
    <source>
        <dbReference type="ARBA" id="ARBA00022989"/>
    </source>
</evidence>
<keyword evidence="8" id="KW-1185">Reference proteome</keyword>
<evidence type="ECO:0000256" key="4">
    <source>
        <dbReference type="ARBA" id="ARBA00023136"/>
    </source>
</evidence>
<comment type="subcellular location">
    <subcellularLocation>
        <location evidence="1">Membrane</location>
        <topology evidence="1">Multi-pass membrane protein</topology>
    </subcellularLocation>
</comment>
<dbReference type="Proteomes" id="UP000782241">
    <property type="component" value="Unassembled WGS sequence"/>
</dbReference>
<feature type="transmembrane region" description="Helical" evidence="6">
    <location>
        <begin position="152"/>
        <end position="169"/>
    </location>
</feature>
<dbReference type="Pfam" id="PF08592">
    <property type="entry name" value="Anthrone_oxy"/>
    <property type="match status" value="1"/>
</dbReference>
<organism evidence="7 8">
    <name type="scientific">Fusarium avenaceum</name>
    <dbReference type="NCBI Taxonomy" id="40199"/>
    <lineage>
        <taxon>Eukaryota</taxon>
        <taxon>Fungi</taxon>
        <taxon>Dikarya</taxon>
        <taxon>Ascomycota</taxon>
        <taxon>Pezizomycotina</taxon>
        <taxon>Sordariomycetes</taxon>
        <taxon>Hypocreomycetidae</taxon>
        <taxon>Hypocreales</taxon>
        <taxon>Nectriaceae</taxon>
        <taxon>Fusarium</taxon>
        <taxon>Fusarium tricinctum species complex</taxon>
    </lineage>
</organism>
<evidence type="ECO:0000256" key="5">
    <source>
        <dbReference type="ARBA" id="ARBA00034313"/>
    </source>
</evidence>